<comment type="similarity">
    <text evidence="2 10">Belongs to the purine nucleoside phosphorylase YfiH/LACC1 family.</text>
</comment>
<dbReference type="NCBIfam" id="TIGR00726">
    <property type="entry name" value="peptidoglycan editing factor PgeF"/>
    <property type="match status" value="1"/>
</dbReference>
<dbReference type="InterPro" id="IPR038371">
    <property type="entry name" value="Cu_polyphenol_OxRdtase_sf"/>
</dbReference>
<evidence type="ECO:0000256" key="7">
    <source>
        <dbReference type="ARBA" id="ARBA00047989"/>
    </source>
</evidence>
<dbReference type="InterPro" id="IPR003730">
    <property type="entry name" value="Cu_polyphenol_OxRdtase"/>
</dbReference>
<dbReference type="CDD" id="cd16833">
    <property type="entry name" value="YfiH"/>
    <property type="match status" value="1"/>
</dbReference>
<evidence type="ECO:0000256" key="6">
    <source>
        <dbReference type="ARBA" id="ARBA00022833"/>
    </source>
</evidence>
<keyword evidence="5" id="KW-0378">Hydrolase</keyword>
<proteinExistence type="inferred from homology"/>
<evidence type="ECO:0000256" key="8">
    <source>
        <dbReference type="ARBA" id="ARBA00048968"/>
    </source>
</evidence>
<evidence type="ECO:0000256" key="5">
    <source>
        <dbReference type="ARBA" id="ARBA00022801"/>
    </source>
</evidence>
<gene>
    <name evidence="11" type="ORF">COY66_00080</name>
</gene>
<keyword evidence="4" id="KW-0479">Metal-binding</keyword>
<evidence type="ECO:0000256" key="3">
    <source>
        <dbReference type="ARBA" id="ARBA00022679"/>
    </source>
</evidence>
<comment type="catalytic activity">
    <reaction evidence="1">
        <text>inosine + phosphate = alpha-D-ribose 1-phosphate + hypoxanthine</text>
        <dbReference type="Rhea" id="RHEA:27646"/>
        <dbReference type="ChEBI" id="CHEBI:17368"/>
        <dbReference type="ChEBI" id="CHEBI:17596"/>
        <dbReference type="ChEBI" id="CHEBI:43474"/>
        <dbReference type="ChEBI" id="CHEBI:57720"/>
        <dbReference type="EC" id="2.4.2.1"/>
    </reaction>
    <physiologicalReaction direction="left-to-right" evidence="1">
        <dbReference type="Rhea" id="RHEA:27647"/>
    </physiologicalReaction>
</comment>
<dbReference type="PANTHER" id="PTHR30616">
    <property type="entry name" value="UNCHARACTERIZED PROTEIN YFIH"/>
    <property type="match status" value="1"/>
</dbReference>
<comment type="catalytic activity">
    <reaction evidence="8">
        <text>adenosine + phosphate = alpha-D-ribose 1-phosphate + adenine</text>
        <dbReference type="Rhea" id="RHEA:27642"/>
        <dbReference type="ChEBI" id="CHEBI:16335"/>
        <dbReference type="ChEBI" id="CHEBI:16708"/>
        <dbReference type="ChEBI" id="CHEBI:43474"/>
        <dbReference type="ChEBI" id="CHEBI:57720"/>
        <dbReference type="EC" id="2.4.2.1"/>
    </reaction>
    <physiologicalReaction direction="left-to-right" evidence="8">
        <dbReference type="Rhea" id="RHEA:27643"/>
    </physiologicalReaction>
</comment>
<protein>
    <recommendedName>
        <fullName evidence="10">Purine nucleoside phosphorylase</fullName>
    </recommendedName>
</protein>
<dbReference type="GO" id="GO:0016787">
    <property type="term" value="F:hydrolase activity"/>
    <property type="evidence" value="ECO:0007669"/>
    <property type="project" value="UniProtKB-KW"/>
</dbReference>
<dbReference type="AlphaFoldDB" id="A0A2M7RLE4"/>
<reference evidence="11 12" key="1">
    <citation type="submission" date="2017-09" db="EMBL/GenBank/DDBJ databases">
        <title>Depth-based differentiation of microbial function through sediment-hosted aquifers and enrichment of novel symbionts in the deep terrestrial subsurface.</title>
        <authorList>
            <person name="Probst A.J."/>
            <person name="Ladd B."/>
            <person name="Jarett J.K."/>
            <person name="Geller-Mcgrath D.E."/>
            <person name="Sieber C.M."/>
            <person name="Emerson J.B."/>
            <person name="Anantharaman K."/>
            <person name="Thomas B.C."/>
            <person name="Malmstrom R."/>
            <person name="Stieglmeier M."/>
            <person name="Klingl A."/>
            <person name="Woyke T."/>
            <person name="Ryan C.M."/>
            <person name="Banfield J.F."/>
        </authorList>
    </citation>
    <scope>NUCLEOTIDE SEQUENCE [LARGE SCALE GENOMIC DNA]</scope>
    <source>
        <strain evidence="11">CG_4_10_14_0_8_um_filter_42_10</strain>
    </source>
</reference>
<organism evidence="11 12">
    <name type="scientific">Candidatus Kerfeldbacteria bacterium CG_4_10_14_0_8_um_filter_42_10</name>
    <dbReference type="NCBI Taxonomy" id="2014248"/>
    <lineage>
        <taxon>Bacteria</taxon>
        <taxon>Candidatus Kerfeldiibacteriota</taxon>
    </lineage>
</organism>
<dbReference type="InterPro" id="IPR011324">
    <property type="entry name" value="Cytotoxic_necrot_fac-like_cat"/>
</dbReference>
<evidence type="ECO:0000256" key="9">
    <source>
        <dbReference type="ARBA" id="ARBA00049893"/>
    </source>
</evidence>
<comment type="catalytic activity">
    <reaction evidence="9">
        <text>S-methyl-5'-thioadenosine + phosphate = 5-(methylsulfanyl)-alpha-D-ribose 1-phosphate + adenine</text>
        <dbReference type="Rhea" id="RHEA:11852"/>
        <dbReference type="ChEBI" id="CHEBI:16708"/>
        <dbReference type="ChEBI" id="CHEBI:17509"/>
        <dbReference type="ChEBI" id="CHEBI:43474"/>
        <dbReference type="ChEBI" id="CHEBI:58533"/>
        <dbReference type="EC" id="2.4.2.28"/>
    </reaction>
    <physiologicalReaction direction="left-to-right" evidence="9">
        <dbReference type="Rhea" id="RHEA:11853"/>
    </physiologicalReaction>
</comment>
<comment type="catalytic activity">
    <reaction evidence="7">
        <text>adenosine + H2O + H(+) = inosine + NH4(+)</text>
        <dbReference type="Rhea" id="RHEA:24408"/>
        <dbReference type="ChEBI" id="CHEBI:15377"/>
        <dbReference type="ChEBI" id="CHEBI:15378"/>
        <dbReference type="ChEBI" id="CHEBI:16335"/>
        <dbReference type="ChEBI" id="CHEBI:17596"/>
        <dbReference type="ChEBI" id="CHEBI:28938"/>
        <dbReference type="EC" id="3.5.4.4"/>
    </reaction>
    <physiologicalReaction direction="left-to-right" evidence="7">
        <dbReference type="Rhea" id="RHEA:24409"/>
    </physiologicalReaction>
</comment>
<name>A0A2M7RLE4_9BACT</name>
<dbReference type="GO" id="GO:0005507">
    <property type="term" value="F:copper ion binding"/>
    <property type="evidence" value="ECO:0007669"/>
    <property type="project" value="TreeGrafter"/>
</dbReference>
<sequence>MIFHSRTLSRFPNLKIAFSTKQFGNLSFQHPLINKKITRKNRTKFYSSLKIPSRQVVNISLNHKNKILWVSRKKMGKGSLAQSALTSFYDGLITNEKNIYLMITTADCFPVFYFDPKKECVGLAHAGWRGILAGINRQMVAIFQKKAGSNPKDIKVFIGPGLQRCHFEVKKAVFDRFGRSFENNASFVKKNRLFVDLSQTIKIQLINEGIRPANIEKSDLCTYCENDLLSSYRRDKERYSAQGAIIGLFD</sequence>
<dbReference type="Pfam" id="PF02578">
    <property type="entry name" value="Cu-oxidase_4"/>
    <property type="match status" value="1"/>
</dbReference>
<comment type="caution">
    <text evidence="11">The sequence shown here is derived from an EMBL/GenBank/DDBJ whole genome shotgun (WGS) entry which is preliminary data.</text>
</comment>
<dbReference type="PANTHER" id="PTHR30616:SF2">
    <property type="entry name" value="PURINE NUCLEOSIDE PHOSPHORYLASE LACC1"/>
    <property type="match status" value="1"/>
</dbReference>
<evidence type="ECO:0000256" key="2">
    <source>
        <dbReference type="ARBA" id="ARBA00007353"/>
    </source>
</evidence>
<dbReference type="SUPFAM" id="SSF64438">
    <property type="entry name" value="CNF1/YfiH-like putative cysteine hydrolases"/>
    <property type="match status" value="1"/>
</dbReference>
<evidence type="ECO:0000313" key="12">
    <source>
        <dbReference type="Proteomes" id="UP000230779"/>
    </source>
</evidence>
<keyword evidence="6" id="KW-0862">Zinc</keyword>
<dbReference type="EMBL" id="PFMD01000002">
    <property type="protein sequence ID" value="PIY97281.1"/>
    <property type="molecule type" value="Genomic_DNA"/>
</dbReference>
<dbReference type="Proteomes" id="UP000230779">
    <property type="component" value="Unassembled WGS sequence"/>
</dbReference>
<evidence type="ECO:0000256" key="4">
    <source>
        <dbReference type="ARBA" id="ARBA00022723"/>
    </source>
</evidence>
<keyword evidence="3" id="KW-0808">Transferase</keyword>
<accession>A0A2M7RLE4</accession>
<evidence type="ECO:0000256" key="10">
    <source>
        <dbReference type="RuleBase" id="RU361274"/>
    </source>
</evidence>
<dbReference type="GO" id="GO:0017061">
    <property type="term" value="F:S-methyl-5-thioadenosine phosphorylase activity"/>
    <property type="evidence" value="ECO:0007669"/>
    <property type="project" value="UniProtKB-EC"/>
</dbReference>
<dbReference type="Gene3D" id="3.60.140.10">
    <property type="entry name" value="CNF1/YfiH-like putative cysteine hydrolases"/>
    <property type="match status" value="1"/>
</dbReference>
<evidence type="ECO:0000313" key="11">
    <source>
        <dbReference type="EMBL" id="PIY97281.1"/>
    </source>
</evidence>
<evidence type="ECO:0000256" key="1">
    <source>
        <dbReference type="ARBA" id="ARBA00000553"/>
    </source>
</evidence>